<evidence type="ECO:0000256" key="3">
    <source>
        <dbReference type="ARBA" id="ARBA00022630"/>
    </source>
</evidence>
<reference evidence="9" key="1">
    <citation type="journal article" date="2020" name="mSystems">
        <title>Genome- and Community-Level Interaction Insights into Carbon Utilization and Element Cycling Functions of Hydrothermarchaeota in Hydrothermal Sediment.</title>
        <authorList>
            <person name="Zhou Z."/>
            <person name="Liu Y."/>
            <person name="Xu W."/>
            <person name="Pan J."/>
            <person name="Luo Z.H."/>
            <person name="Li M."/>
        </authorList>
    </citation>
    <scope>NUCLEOTIDE SEQUENCE [LARGE SCALE GENOMIC DNA]</scope>
    <source>
        <strain evidence="9">HyVt-102</strain>
    </source>
</reference>
<dbReference type="EMBL" id="DQWE01000406">
    <property type="protein sequence ID" value="HDI83858.1"/>
    <property type="molecule type" value="Genomic_DNA"/>
</dbReference>
<dbReference type="PANTHER" id="PTHR22912:SF151">
    <property type="entry name" value="DIHYDROLIPOYL DEHYDROGENASE, MITOCHONDRIAL"/>
    <property type="match status" value="1"/>
</dbReference>
<feature type="domain" description="Pyridine nucleotide-disulphide oxidoreductase dimerisation" evidence="7">
    <location>
        <begin position="140"/>
        <end position="248"/>
    </location>
</feature>
<dbReference type="PRINTS" id="PR00368">
    <property type="entry name" value="FADPNR"/>
</dbReference>
<keyword evidence="4" id="KW-0274">FAD</keyword>
<comment type="caution">
    <text evidence="9">The sequence shown here is derived from an EMBL/GenBank/DDBJ whole genome shotgun (WGS) entry which is preliminary data.</text>
</comment>
<keyword evidence="6" id="KW-0520">NAD</keyword>
<evidence type="ECO:0000256" key="2">
    <source>
        <dbReference type="ARBA" id="ARBA00007532"/>
    </source>
</evidence>
<evidence type="ECO:0000259" key="7">
    <source>
        <dbReference type="Pfam" id="PF02852"/>
    </source>
</evidence>
<evidence type="ECO:0000256" key="5">
    <source>
        <dbReference type="ARBA" id="ARBA00023002"/>
    </source>
</evidence>
<evidence type="ECO:0000313" key="9">
    <source>
        <dbReference type="EMBL" id="HDI83858.1"/>
    </source>
</evidence>
<evidence type="ECO:0000256" key="4">
    <source>
        <dbReference type="ARBA" id="ARBA00022827"/>
    </source>
</evidence>
<comment type="cofactor">
    <cofactor evidence="1">
        <name>FAD</name>
        <dbReference type="ChEBI" id="CHEBI:57692"/>
    </cofactor>
</comment>
<dbReference type="AlphaFoldDB" id="A0A7C0VEL4"/>
<dbReference type="Gene3D" id="3.50.50.60">
    <property type="entry name" value="FAD/NAD(P)-binding domain"/>
    <property type="match status" value="2"/>
</dbReference>
<dbReference type="InterPro" id="IPR004099">
    <property type="entry name" value="Pyr_nucl-diS_OxRdtase_dimer"/>
</dbReference>
<dbReference type="Pfam" id="PF02852">
    <property type="entry name" value="Pyr_redox_dim"/>
    <property type="match status" value="1"/>
</dbReference>
<evidence type="ECO:0000256" key="1">
    <source>
        <dbReference type="ARBA" id="ARBA00001974"/>
    </source>
</evidence>
<feature type="non-terminal residue" evidence="9">
    <location>
        <position position="1"/>
    </location>
</feature>
<sequence>YEIMDEILPGEDKEMASSLRKEMEKMGVKFKLGVMVNEITERKGVFTIKYTDGGKESADKYSRVLVAIGREVVADGLPDLIEMENGFIKVNRMMETTMKNVYAAGDCTGGQLLAHTAYHEGEIAVFNMNGRNEKVNETYVPRVIYTKPEFAACGETEERLKEKGVDYQKEFFPFTGNGRAIAESETRGGIKVLFDTNGKILGGAILGGYASEMIHIICVSMKNGVTARELFHTIFAHPTYSETIKEAAAQFLHLPLHGDGG</sequence>
<dbReference type="Pfam" id="PF07992">
    <property type="entry name" value="Pyr_redox_2"/>
    <property type="match status" value="1"/>
</dbReference>
<dbReference type="InterPro" id="IPR050151">
    <property type="entry name" value="Class-I_Pyr_Nuc-Dis_Oxidored"/>
</dbReference>
<dbReference type="InterPro" id="IPR016156">
    <property type="entry name" value="FAD/NAD-linked_Rdtase_dimer_sf"/>
</dbReference>
<dbReference type="InterPro" id="IPR036188">
    <property type="entry name" value="FAD/NAD-bd_sf"/>
</dbReference>
<dbReference type="InterPro" id="IPR023753">
    <property type="entry name" value="FAD/NAD-binding_dom"/>
</dbReference>
<dbReference type="Gene3D" id="3.30.390.30">
    <property type="match status" value="1"/>
</dbReference>
<dbReference type="GO" id="GO:0006103">
    <property type="term" value="P:2-oxoglutarate metabolic process"/>
    <property type="evidence" value="ECO:0007669"/>
    <property type="project" value="TreeGrafter"/>
</dbReference>
<dbReference type="FunFam" id="3.30.390.30:FF:000001">
    <property type="entry name" value="Dihydrolipoyl dehydrogenase"/>
    <property type="match status" value="1"/>
</dbReference>
<proteinExistence type="inferred from homology"/>
<protein>
    <submittedName>
        <fullName evidence="9">NAD(P)/FAD-dependent oxidoreductase</fullName>
    </submittedName>
</protein>
<accession>A0A7C0VEL4</accession>
<dbReference type="PRINTS" id="PR00411">
    <property type="entry name" value="PNDRDTASEI"/>
</dbReference>
<dbReference type="Proteomes" id="UP000885847">
    <property type="component" value="Unassembled WGS sequence"/>
</dbReference>
<evidence type="ECO:0000259" key="8">
    <source>
        <dbReference type="Pfam" id="PF07992"/>
    </source>
</evidence>
<comment type="similarity">
    <text evidence="2">Belongs to the class-I pyridine nucleotide-disulfide oxidoreductase family.</text>
</comment>
<feature type="domain" description="FAD/NAD(P)-binding" evidence="8">
    <location>
        <begin position="2"/>
        <end position="121"/>
    </location>
</feature>
<dbReference type="SUPFAM" id="SSF51905">
    <property type="entry name" value="FAD/NAD(P)-binding domain"/>
    <property type="match status" value="1"/>
</dbReference>
<organism evidence="9">
    <name type="scientific">candidate division WOR-3 bacterium</name>
    <dbReference type="NCBI Taxonomy" id="2052148"/>
    <lineage>
        <taxon>Bacteria</taxon>
        <taxon>Bacteria division WOR-3</taxon>
    </lineage>
</organism>
<evidence type="ECO:0000256" key="6">
    <source>
        <dbReference type="ARBA" id="ARBA00023027"/>
    </source>
</evidence>
<dbReference type="GO" id="GO:0050660">
    <property type="term" value="F:flavin adenine dinucleotide binding"/>
    <property type="evidence" value="ECO:0007669"/>
    <property type="project" value="TreeGrafter"/>
</dbReference>
<keyword evidence="3" id="KW-0285">Flavoprotein</keyword>
<dbReference type="SUPFAM" id="SSF55424">
    <property type="entry name" value="FAD/NAD-linked reductases, dimerisation (C-terminal) domain"/>
    <property type="match status" value="1"/>
</dbReference>
<keyword evidence="5" id="KW-0560">Oxidoreductase</keyword>
<name>A0A7C0VEL4_UNCW3</name>
<gene>
    <name evidence="9" type="ORF">ENF18_08735</name>
</gene>
<dbReference type="PANTHER" id="PTHR22912">
    <property type="entry name" value="DISULFIDE OXIDOREDUCTASE"/>
    <property type="match status" value="1"/>
</dbReference>
<dbReference type="GO" id="GO:0004148">
    <property type="term" value="F:dihydrolipoyl dehydrogenase (NADH) activity"/>
    <property type="evidence" value="ECO:0007669"/>
    <property type="project" value="TreeGrafter"/>
</dbReference>